<accession>A0A1X0XJB7</accession>
<evidence type="ECO:0000259" key="1">
    <source>
        <dbReference type="PROSITE" id="PS50995"/>
    </source>
</evidence>
<gene>
    <name evidence="2" type="ORF">B5M45_29800</name>
</gene>
<dbReference type="GO" id="GO:0006950">
    <property type="term" value="P:response to stress"/>
    <property type="evidence" value="ECO:0007669"/>
    <property type="project" value="TreeGrafter"/>
</dbReference>
<dbReference type="InterPro" id="IPR036388">
    <property type="entry name" value="WH-like_DNA-bd_sf"/>
</dbReference>
<dbReference type="PROSITE" id="PS50995">
    <property type="entry name" value="HTH_MARR_2"/>
    <property type="match status" value="1"/>
</dbReference>
<dbReference type="InterPro" id="IPR036390">
    <property type="entry name" value="WH_DNA-bd_sf"/>
</dbReference>
<proteinExistence type="predicted"/>
<dbReference type="InterPro" id="IPR000835">
    <property type="entry name" value="HTH_MarR-typ"/>
</dbReference>
<dbReference type="Gene3D" id="1.10.10.10">
    <property type="entry name" value="Winged helix-like DNA-binding domain superfamily/Winged helix DNA-binding domain"/>
    <property type="match status" value="1"/>
</dbReference>
<name>A0A1X0XJB7_MYCSI</name>
<dbReference type="GO" id="GO:0003700">
    <property type="term" value="F:DNA-binding transcription factor activity"/>
    <property type="evidence" value="ECO:0007669"/>
    <property type="project" value="InterPro"/>
</dbReference>
<sequence length="172" mass="18747">MPSADDLNMLSASDSQAWGGLLRTHKLIMAAMSQELEDQHGLALTSYDVMRHIALADGHRLRMSQLAEQVMITRSGLTGVVGRLEAAGLVRRDSADCIDGRGAYASITGSGWKVLLKANDTITTLINQLFLNHLTEHDLADLRRVWRKLGTVAQGPGQLVSPRSQLASHLRP</sequence>
<dbReference type="PANTHER" id="PTHR33164:SF99">
    <property type="entry name" value="MARR FAMILY REGULATORY PROTEIN"/>
    <property type="match status" value="1"/>
</dbReference>
<reference evidence="2 3" key="1">
    <citation type="submission" date="2017-03" db="EMBL/GenBank/DDBJ databases">
        <title>Genomic insights into Mycobacterium simiae human colonization.</title>
        <authorList>
            <person name="Steffani J.L."/>
            <person name="Brunck M.E."/>
            <person name="Cruz E."/>
            <person name="Montiel R."/>
            <person name="Barona F."/>
        </authorList>
    </citation>
    <scope>NUCLEOTIDE SEQUENCE [LARGE SCALE GENOMIC DNA]</scope>
    <source>
        <strain evidence="2 3">MsiGto</strain>
    </source>
</reference>
<dbReference type="SMART" id="SM00347">
    <property type="entry name" value="HTH_MARR"/>
    <property type="match status" value="1"/>
</dbReference>
<dbReference type="AlphaFoldDB" id="A0A1X0XJB7"/>
<protein>
    <recommendedName>
        <fullName evidence="1">HTH marR-type domain-containing protein</fullName>
    </recommendedName>
</protein>
<dbReference type="Pfam" id="PF12802">
    <property type="entry name" value="MarR_2"/>
    <property type="match status" value="1"/>
</dbReference>
<dbReference type="EMBL" id="MZZM01000042">
    <property type="protein sequence ID" value="ORJ53005.1"/>
    <property type="molecule type" value="Genomic_DNA"/>
</dbReference>
<dbReference type="InterPro" id="IPR039422">
    <property type="entry name" value="MarR/SlyA-like"/>
</dbReference>
<evidence type="ECO:0000313" key="3">
    <source>
        <dbReference type="Proteomes" id="UP000193040"/>
    </source>
</evidence>
<comment type="caution">
    <text evidence="2">The sequence shown here is derived from an EMBL/GenBank/DDBJ whole genome shotgun (WGS) entry which is preliminary data.</text>
</comment>
<keyword evidence="3" id="KW-1185">Reference proteome</keyword>
<feature type="domain" description="HTH marR-type" evidence="1">
    <location>
        <begin position="14"/>
        <end position="151"/>
    </location>
</feature>
<evidence type="ECO:0000313" key="2">
    <source>
        <dbReference type="EMBL" id="ORJ53005.1"/>
    </source>
</evidence>
<organism evidence="2 3">
    <name type="scientific">Mycobacterium simiae</name>
    <name type="common">Mycobacterium habana</name>
    <dbReference type="NCBI Taxonomy" id="1784"/>
    <lineage>
        <taxon>Bacteria</taxon>
        <taxon>Bacillati</taxon>
        <taxon>Actinomycetota</taxon>
        <taxon>Actinomycetes</taxon>
        <taxon>Mycobacteriales</taxon>
        <taxon>Mycobacteriaceae</taxon>
        <taxon>Mycobacterium</taxon>
        <taxon>Mycobacterium simiae complex</taxon>
    </lineage>
</organism>
<dbReference type="SUPFAM" id="SSF46785">
    <property type="entry name" value="Winged helix' DNA-binding domain"/>
    <property type="match status" value="1"/>
</dbReference>
<dbReference type="RefSeq" id="WP_084953987.1">
    <property type="nucleotide sequence ID" value="NZ_MZZM01000042.1"/>
</dbReference>
<dbReference type="Proteomes" id="UP000193040">
    <property type="component" value="Unassembled WGS sequence"/>
</dbReference>
<dbReference type="PANTHER" id="PTHR33164">
    <property type="entry name" value="TRANSCRIPTIONAL REGULATOR, MARR FAMILY"/>
    <property type="match status" value="1"/>
</dbReference>